<dbReference type="RefSeq" id="WP_065390017.1">
    <property type="nucleotide sequence ID" value="NZ_CAWMQN010000044.1"/>
</dbReference>
<dbReference type="SUPFAM" id="SSF47413">
    <property type="entry name" value="lambda repressor-like DNA-binding domains"/>
    <property type="match status" value="1"/>
</dbReference>
<reference evidence="2" key="1">
    <citation type="submission" date="2015-11" db="EMBL/GenBank/DDBJ databases">
        <authorList>
            <person name="Tobias N.J."/>
            <person name="Mishra B."/>
            <person name="Gupta D.K."/>
            <person name="Thines M."/>
            <person name="Stinear T.P."/>
            <person name="Bode H.B."/>
        </authorList>
    </citation>
    <scope>NUCLEOTIDE SEQUENCE [LARGE SCALE GENOMIC DNA]</scope>
    <source>
        <strain evidence="2">PB45.5</strain>
    </source>
</reference>
<keyword evidence="2" id="KW-1185">Reference proteome</keyword>
<evidence type="ECO:0000313" key="2">
    <source>
        <dbReference type="Proteomes" id="UP000092665"/>
    </source>
</evidence>
<dbReference type="Gene3D" id="1.10.260.40">
    <property type="entry name" value="lambda repressor-like DNA-binding domains"/>
    <property type="match status" value="1"/>
</dbReference>
<keyword evidence="1" id="KW-0238">DNA-binding</keyword>
<dbReference type="EMBL" id="LOIC01000044">
    <property type="protein sequence ID" value="OCA55162.1"/>
    <property type="molecule type" value="Genomic_DNA"/>
</dbReference>
<comment type="caution">
    <text evidence="1">The sequence shown here is derived from an EMBL/GenBank/DDBJ whole genome shotgun (WGS) entry which is preliminary data.</text>
</comment>
<gene>
    <name evidence="1" type="ORF">Phpb_01780</name>
</gene>
<dbReference type="AlphaFoldDB" id="A0A1B8YJ56"/>
<evidence type="ECO:0000313" key="1">
    <source>
        <dbReference type="EMBL" id="OCA55162.1"/>
    </source>
</evidence>
<sequence>MLKSSVISYFGSKRNVAKAMLISDQAVGQWKEIIPERAALKLERLTNGKLEYNEKLYRNSVNYVL</sequence>
<dbReference type="Proteomes" id="UP000092665">
    <property type="component" value="Unassembled WGS sequence"/>
</dbReference>
<organism evidence="1 2">
    <name type="scientific">Photorhabdus namnaonensis</name>
    <dbReference type="NCBI Taxonomy" id="1851568"/>
    <lineage>
        <taxon>Bacteria</taxon>
        <taxon>Pseudomonadati</taxon>
        <taxon>Pseudomonadota</taxon>
        <taxon>Gammaproteobacteria</taxon>
        <taxon>Enterobacterales</taxon>
        <taxon>Morganellaceae</taxon>
        <taxon>Photorhabdus</taxon>
    </lineage>
</organism>
<protein>
    <submittedName>
        <fullName evidence="1">DNA-binding transcriptional regulator DicC</fullName>
    </submittedName>
</protein>
<dbReference type="Pfam" id="PF14549">
    <property type="entry name" value="P22_Cro"/>
    <property type="match status" value="1"/>
</dbReference>
<name>A0A1B8YJ56_9GAMM</name>
<proteinExistence type="predicted"/>
<dbReference type="InterPro" id="IPR010982">
    <property type="entry name" value="Lambda_DNA-bd_dom_sf"/>
</dbReference>
<dbReference type="GO" id="GO:0003677">
    <property type="term" value="F:DNA binding"/>
    <property type="evidence" value="ECO:0007669"/>
    <property type="project" value="UniProtKB-KW"/>
</dbReference>
<accession>A0A1B8YJ56</accession>